<dbReference type="GO" id="GO:0008236">
    <property type="term" value="F:serine-type peptidase activity"/>
    <property type="evidence" value="ECO:0007669"/>
    <property type="project" value="InterPro"/>
</dbReference>
<evidence type="ECO:0000313" key="3">
    <source>
        <dbReference type="Proteomes" id="UP000054804"/>
    </source>
</evidence>
<sequence>MSPTAAIAEPARTLPESTGLKEFMERVEADPLPLAARYQLVAAARVLLEELYVHLPLKRAMHATDPVQRLRLLERRLQPLSEPQFHAELTDVFRDLRDLHTGYQLPDPYRGHVATLGFLVEGYADPDGTPHHIVSKIDSSLVHAGLDVGAELLAFNGVPVERAIERNAAAQAGSNADARLARGLESLTLRPLRTGPPPDEHQVLLAYRTPGGRRRETRVPWRVRAVEQRAGRVQDPVPTLATGLGIDVGSEVRRQVKRALFAPPRARRSAARAPRGAVSHRTLRIRGRSYGYLRVFSFNVAGARSFAEHVARIVEDAPAGGLVVDVRGNPGGHVPAAESALQVLSARPVAPVSFSLPTTRAALALARSNPAFRVWTRSIQDAVETGEVYSQAFPLTDPEAITAGLPRYTGPKVLITDALSYSAADIFAAGFQDNALGPVLGTARRTGAGGANVWTHELLRVWLPELLGQLPRGAGFRVALRRATRARGNVDVPLEDLGVQADELHRLTRRDVTGRNRDLLAAAAALLG</sequence>
<dbReference type="EMBL" id="LOCL01000029">
    <property type="protein sequence ID" value="KUF18709.1"/>
    <property type="molecule type" value="Genomic_DNA"/>
</dbReference>
<feature type="domain" description="Tail specific protease" evidence="1">
    <location>
        <begin position="290"/>
        <end position="456"/>
    </location>
</feature>
<gene>
    <name evidence="2" type="ORF">AT728_06545</name>
</gene>
<dbReference type="PANTHER" id="PTHR32060">
    <property type="entry name" value="TAIL-SPECIFIC PROTEASE"/>
    <property type="match status" value="1"/>
</dbReference>
<dbReference type="AlphaFoldDB" id="A0A0W7X724"/>
<dbReference type="Pfam" id="PF03572">
    <property type="entry name" value="Peptidase_S41"/>
    <property type="match status" value="1"/>
</dbReference>
<evidence type="ECO:0000313" key="2">
    <source>
        <dbReference type="EMBL" id="KUF18709.1"/>
    </source>
</evidence>
<dbReference type="PANTHER" id="PTHR32060:SF22">
    <property type="entry name" value="CARBOXYL-TERMINAL-PROCESSING PEPTIDASE 3, CHLOROPLASTIC"/>
    <property type="match status" value="1"/>
</dbReference>
<keyword evidence="3" id="KW-1185">Reference proteome</keyword>
<dbReference type="SUPFAM" id="SSF52096">
    <property type="entry name" value="ClpP/crotonase"/>
    <property type="match status" value="1"/>
</dbReference>
<dbReference type="GO" id="GO:0004175">
    <property type="term" value="F:endopeptidase activity"/>
    <property type="evidence" value="ECO:0007669"/>
    <property type="project" value="TreeGrafter"/>
</dbReference>
<accession>A0A0W7X724</accession>
<dbReference type="Proteomes" id="UP000054804">
    <property type="component" value="Unassembled WGS sequence"/>
</dbReference>
<dbReference type="InterPro" id="IPR036034">
    <property type="entry name" value="PDZ_sf"/>
</dbReference>
<dbReference type="InterPro" id="IPR029045">
    <property type="entry name" value="ClpP/crotonase-like_dom_sf"/>
</dbReference>
<dbReference type="RefSeq" id="WP_058846868.1">
    <property type="nucleotide sequence ID" value="NZ_LOCL01000029.1"/>
</dbReference>
<dbReference type="OrthoDB" id="3275712at2"/>
<protein>
    <recommendedName>
        <fullName evidence="1">Tail specific protease domain-containing protein</fullName>
    </recommendedName>
</protein>
<name>A0A0W7X724_9ACTN</name>
<dbReference type="GO" id="GO:0006508">
    <property type="term" value="P:proteolysis"/>
    <property type="evidence" value="ECO:0007669"/>
    <property type="project" value="InterPro"/>
</dbReference>
<dbReference type="Gene3D" id="2.30.42.10">
    <property type="match status" value="1"/>
</dbReference>
<dbReference type="Gene3D" id="3.90.226.10">
    <property type="entry name" value="2-enoyl-CoA Hydratase, Chain A, domain 1"/>
    <property type="match status" value="1"/>
</dbReference>
<evidence type="ECO:0000259" key="1">
    <source>
        <dbReference type="Pfam" id="PF03572"/>
    </source>
</evidence>
<reference evidence="2 3" key="1">
    <citation type="submission" date="2015-12" db="EMBL/GenBank/DDBJ databases">
        <title>Draft genome sequence of Streptomyces silvensis ATCC 53525, a producer of novel hormone antagonists.</title>
        <authorList>
            <person name="Johnston C.W."/>
            <person name="Li Y."/>
            <person name="Magarvey N.A."/>
        </authorList>
    </citation>
    <scope>NUCLEOTIDE SEQUENCE [LARGE SCALE GENOMIC DNA]</scope>
    <source>
        <strain evidence="2 3">ATCC 53525</strain>
    </source>
</reference>
<comment type="caution">
    <text evidence="2">The sequence shown here is derived from an EMBL/GenBank/DDBJ whole genome shotgun (WGS) entry which is preliminary data.</text>
</comment>
<dbReference type="STRING" id="1765722.AT728_06545"/>
<proteinExistence type="predicted"/>
<organism evidence="2 3">
    <name type="scientific">Streptomyces silvensis</name>
    <dbReference type="NCBI Taxonomy" id="1765722"/>
    <lineage>
        <taxon>Bacteria</taxon>
        <taxon>Bacillati</taxon>
        <taxon>Actinomycetota</taxon>
        <taxon>Actinomycetes</taxon>
        <taxon>Kitasatosporales</taxon>
        <taxon>Streptomycetaceae</taxon>
        <taxon>Streptomyces</taxon>
    </lineage>
</organism>
<dbReference type="InterPro" id="IPR005151">
    <property type="entry name" value="Tail-specific_protease"/>
</dbReference>